<dbReference type="RefSeq" id="WP_319843333.1">
    <property type="nucleotide sequence ID" value="NZ_JAXAFJ010000002.1"/>
</dbReference>
<feature type="domain" description="RecJ OB" evidence="9">
    <location>
        <begin position="488"/>
        <end position="598"/>
    </location>
</feature>
<dbReference type="InterPro" id="IPR038763">
    <property type="entry name" value="DHH_sf"/>
</dbReference>
<reference evidence="10 11" key="1">
    <citation type="submission" date="2023-11" db="EMBL/GenBank/DDBJ databases">
        <authorList>
            <person name="Bao R."/>
        </authorList>
    </citation>
    <scope>NUCLEOTIDE SEQUENCE [LARGE SCALE GENOMIC DNA]</scope>
    <source>
        <strain evidence="10 11">PJ23</strain>
    </source>
</reference>
<dbReference type="Gene3D" id="3.90.1640.30">
    <property type="match status" value="1"/>
</dbReference>
<dbReference type="InterPro" id="IPR004610">
    <property type="entry name" value="RecJ"/>
</dbReference>
<evidence type="ECO:0000256" key="3">
    <source>
        <dbReference type="ARBA" id="ARBA00022722"/>
    </source>
</evidence>
<comment type="similarity">
    <text evidence="1">Belongs to the RecJ family.</text>
</comment>
<dbReference type="EMBL" id="JAXAFJ010000002">
    <property type="protein sequence ID" value="MDX6805207.1"/>
    <property type="molecule type" value="Genomic_DNA"/>
</dbReference>
<evidence type="ECO:0000256" key="4">
    <source>
        <dbReference type="ARBA" id="ARBA00022801"/>
    </source>
</evidence>
<evidence type="ECO:0000259" key="8">
    <source>
        <dbReference type="Pfam" id="PF02272"/>
    </source>
</evidence>
<evidence type="ECO:0000313" key="11">
    <source>
        <dbReference type="Proteomes" id="UP001274321"/>
    </source>
</evidence>
<feature type="coiled-coil region" evidence="6">
    <location>
        <begin position="343"/>
        <end position="375"/>
    </location>
</feature>
<dbReference type="Pfam" id="PF02272">
    <property type="entry name" value="DHHA1"/>
    <property type="match status" value="1"/>
</dbReference>
<keyword evidence="6" id="KW-0175">Coiled coil</keyword>
<dbReference type="Gene3D" id="3.10.310.30">
    <property type="match status" value="1"/>
</dbReference>
<dbReference type="Pfam" id="PF17768">
    <property type="entry name" value="RecJ_OB"/>
    <property type="match status" value="1"/>
</dbReference>
<dbReference type="InterPro" id="IPR001667">
    <property type="entry name" value="DDH_dom"/>
</dbReference>
<feature type="domain" description="DDH" evidence="7">
    <location>
        <begin position="106"/>
        <end position="229"/>
    </location>
</feature>
<name>A0ABU4RK46_9HYPH</name>
<dbReference type="Proteomes" id="UP001274321">
    <property type="component" value="Unassembled WGS sequence"/>
</dbReference>
<dbReference type="InterPro" id="IPR051673">
    <property type="entry name" value="SSDNA_exonuclease_RecJ"/>
</dbReference>
<organism evidence="10 11">
    <name type="scientific">Terrihabitans rhizophilus</name>
    <dbReference type="NCBI Taxonomy" id="3092662"/>
    <lineage>
        <taxon>Bacteria</taxon>
        <taxon>Pseudomonadati</taxon>
        <taxon>Pseudomonadota</taxon>
        <taxon>Alphaproteobacteria</taxon>
        <taxon>Hyphomicrobiales</taxon>
        <taxon>Terrihabitans</taxon>
    </lineage>
</organism>
<keyword evidence="11" id="KW-1185">Reference proteome</keyword>
<dbReference type="Pfam" id="PF01368">
    <property type="entry name" value="DHH"/>
    <property type="match status" value="1"/>
</dbReference>
<keyword evidence="5 10" id="KW-0269">Exonuclease</keyword>
<comment type="caution">
    <text evidence="10">The sequence shown here is derived from an EMBL/GenBank/DDBJ whole genome shotgun (WGS) entry which is preliminary data.</text>
</comment>
<keyword evidence="4" id="KW-0378">Hydrolase</keyword>
<dbReference type="NCBIfam" id="TIGR00644">
    <property type="entry name" value="recJ"/>
    <property type="match status" value="1"/>
</dbReference>
<gene>
    <name evidence="10" type="primary">recJ</name>
    <name evidence="10" type="ORF">SCD90_03935</name>
</gene>
<dbReference type="PANTHER" id="PTHR30255:SF2">
    <property type="entry name" value="SINGLE-STRANDED-DNA-SPECIFIC EXONUCLEASE RECJ"/>
    <property type="match status" value="1"/>
</dbReference>
<evidence type="ECO:0000256" key="6">
    <source>
        <dbReference type="SAM" id="Coils"/>
    </source>
</evidence>
<feature type="domain" description="DHHA1" evidence="8">
    <location>
        <begin position="381"/>
        <end position="474"/>
    </location>
</feature>
<sequence length="604" mass="62660">MLARHAFSSSPEMENLVLGVGESFAGRTWTHRLDVRGRATALAVHQRHGLSPLAADVLVGRGVGLDEVEAYLSPHLRTMLPEPYSLTGMEAAAERIARAVESGEHVAIFGDYDVDGATSSAVLATLLQHAGTTHTIYIPDRIFEGYGPNAEAIGRLAEAGARLLVTVDCGTTSHAALAEAVALGLDVVVLDHHQTGETLPEVHALVNPQRADDLSGQTHLAAVGVTFLAVVAINRLLRQRGFWTAARPEPDLLCLLDLVGLGTAADVVPLTGVNRAFVGKGLAALAQRRRPGLRALADLAGMRGQPSPYHLGFLLGPRINAGGRIGRADLGARLLVCEDEAEARAIAEELDTLNRERQAIEAAVLAQACEQAEAESGAVTLVSGEGWHPGIVGLVAARLAERCQRPAFAIALDANGRGTGSGRSIPGVDIGSAVRAAVEAGLLLKGGGHAAAAGVTVPPGGIPTFAAFLNEQLAAPTATARSADLLKIDGLVSAAALQPELCTDLAQAGPFGAGNPEPVLALSDLLLLSVDEVGSSGHLRLRLKAADGTQMRAIAFRAKERPLGKGLLSHVGRRVHLAGSAQIDDWGGRNKVDLRVIDAASAGN</sequence>
<evidence type="ECO:0000259" key="7">
    <source>
        <dbReference type="Pfam" id="PF01368"/>
    </source>
</evidence>
<accession>A0ABU4RK46</accession>
<evidence type="ECO:0000256" key="5">
    <source>
        <dbReference type="ARBA" id="ARBA00022839"/>
    </source>
</evidence>
<protein>
    <recommendedName>
        <fullName evidence="2">Single-stranded-DNA-specific exonuclease RecJ</fullName>
    </recommendedName>
</protein>
<dbReference type="SUPFAM" id="SSF64182">
    <property type="entry name" value="DHH phosphoesterases"/>
    <property type="match status" value="1"/>
</dbReference>
<dbReference type="InterPro" id="IPR003156">
    <property type="entry name" value="DHHA1_dom"/>
</dbReference>
<dbReference type="GO" id="GO:0004527">
    <property type="term" value="F:exonuclease activity"/>
    <property type="evidence" value="ECO:0007669"/>
    <property type="project" value="UniProtKB-KW"/>
</dbReference>
<evidence type="ECO:0000256" key="1">
    <source>
        <dbReference type="ARBA" id="ARBA00005915"/>
    </source>
</evidence>
<keyword evidence="3" id="KW-0540">Nuclease</keyword>
<proteinExistence type="inferred from homology"/>
<evidence type="ECO:0000259" key="9">
    <source>
        <dbReference type="Pfam" id="PF17768"/>
    </source>
</evidence>
<dbReference type="InterPro" id="IPR041122">
    <property type="entry name" value="RecJ_OB"/>
</dbReference>
<evidence type="ECO:0000313" key="10">
    <source>
        <dbReference type="EMBL" id="MDX6805207.1"/>
    </source>
</evidence>
<dbReference type="PANTHER" id="PTHR30255">
    <property type="entry name" value="SINGLE-STRANDED-DNA-SPECIFIC EXONUCLEASE RECJ"/>
    <property type="match status" value="1"/>
</dbReference>
<evidence type="ECO:0000256" key="2">
    <source>
        <dbReference type="ARBA" id="ARBA00019841"/>
    </source>
</evidence>